<dbReference type="AlphaFoldDB" id="A0A841J7N6"/>
<evidence type="ECO:0000313" key="4">
    <source>
        <dbReference type="Proteomes" id="UP000548326"/>
    </source>
</evidence>
<sequence>MNRKLYHTFIIYTTLLLAGIGKVAAQTPHGFVQQENVKVPGVTTDVALYSLPVTQKQTTRVYTDGFGRTLQSIAVQASPAQRDLIQPMAYDNLGRQAISYLPYAGQATDTSGSYRSTAISSAQPNFYNQTSQYLVATDANPYAQQVFENSPLQRVLQAGMAGNGFQPTSGQHYKTVSYRFNSSATDGNILAWNFDGTFTAGTYYANNTLAVTDGKDEDNTETLSFVDAAGRTILKRQVLASGNLDTYYVYNYAGMLSYTIPPLAVNKLAANSYNLTTAPLINLVFHYVYDNMGRLVEKTVPAQSKVLTIYDPYNRPVLVQDSNMRINNQWNYIKYDIKGRVVSQGIYGDATHIGRAAMQTWVSANYGTNWYESRSTVLSTGYYTNVVFPTSSTFALAYAYYDDYDIDMDGTPNFSYSAQGLPGEGTATTAAVKDMPTMTLMFDIGPGIVAGTWMTKATFYDKRGNPIQTQSNNHLNFTNILTLPDTKTTVPDFTGVPQISKVVKVTGTVMPITITVQTSFAYDHRNRITSVSQAYNGGTSTQVAAYSYNELGQVIKKGLGQVSGSTYLQNVDMRYNIRGQLLSINNSKLSNDAGVTSSDANDVFGLQLLYDKTDANLGNTAYYNGKVSAVKWMSKDGSGTSSYERAFRYYYDALNRDTAAIYAERPTASTGAFTTTHGWDEDRISYDQNGNILSLYRNSATQGAGTHTGIDNLAYTYSSTNPNQLQSVTDGTTASYTGAGFRNLTGGTGNYTYDGNGNLTSDPYKGFAGISHNVLNRTERIYFSSSANRYIDYSYNMDGTLLRKRQYDNVGGTATLQATTDYIDGFVYLNGTLQYFAMPEGRVLNNGGTLSREYTIADQQGNVRVTFDNTGTGGIAKVRQENSYYAFGLIMPGSTVATPTNDNKHLYNGGSEWQNDFGNLPDYYQTFYRSYDAALGRFTGVDPSAGSAESMTGYQYAMNSPMMMNDPLGDKAEFQDYGKADQLGNTTESRMDDWLNTAAGVAAARLDAQYQQSLQNQYWSGVFLKVDNPLGSTGVHYTYDNGQIVSQMPNGFVNNSYSQLDHIIESYDDGLGRRFEVDHLLETQVTGIVINTDNQGKNEGSSQGTSLFGTTFLDENATPSGNSDSFIGRNVLELKTIQYSGRVYDKNKGVLNLNLTRRNGSFDPDVSINVGQFAYGVGIGSNYMSIGGYTIDSGISLKDGVTFGGNYVDKNNHIQGMEFSINPYKIAPVMVGIAYATWPYWVPFLAF</sequence>
<feature type="chain" id="PRO_5032457576" evidence="1">
    <location>
        <begin position="26"/>
        <end position="1247"/>
    </location>
</feature>
<dbReference type="InterPro" id="IPR022385">
    <property type="entry name" value="Rhs_assc_core"/>
</dbReference>
<evidence type="ECO:0000313" key="3">
    <source>
        <dbReference type="EMBL" id="MBB6126372.1"/>
    </source>
</evidence>
<gene>
    <name evidence="3" type="ORF">HDF22_000473</name>
</gene>
<dbReference type="Proteomes" id="UP000548326">
    <property type="component" value="Unassembled WGS sequence"/>
</dbReference>
<evidence type="ECO:0000259" key="2">
    <source>
        <dbReference type="Pfam" id="PF20041"/>
    </source>
</evidence>
<dbReference type="NCBIfam" id="TIGR03696">
    <property type="entry name" value="Rhs_assc_core"/>
    <property type="match status" value="1"/>
</dbReference>
<name>A0A841J7N6_9SPHI</name>
<reference evidence="3 4" key="1">
    <citation type="submission" date="2020-08" db="EMBL/GenBank/DDBJ databases">
        <title>Genomic Encyclopedia of Type Strains, Phase IV (KMG-V): Genome sequencing to study the core and pangenomes of soil and plant-associated prokaryotes.</title>
        <authorList>
            <person name="Whitman W."/>
        </authorList>
    </citation>
    <scope>NUCLEOTIDE SEQUENCE [LARGE SCALE GENOMIC DNA]</scope>
    <source>
        <strain evidence="3 4">MP601</strain>
    </source>
</reference>
<proteinExistence type="predicted"/>
<dbReference type="Pfam" id="PF20041">
    <property type="entry name" value="DUF6443"/>
    <property type="match status" value="1"/>
</dbReference>
<dbReference type="Gene3D" id="2.180.10.10">
    <property type="entry name" value="RHS repeat-associated core"/>
    <property type="match status" value="1"/>
</dbReference>
<keyword evidence="1" id="KW-0732">Signal</keyword>
<comment type="caution">
    <text evidence="3">The sequence shown here is derived from an EMBL/GenBank/DDBJ whole genome shotgun (WGS) entry which is preliminary data.</text>
</comment>
<feature type="signal peptide" evidence="1">
    <location>
        <begin position="1"/>
        <end position="25"/>
    </location>
</feature>
<dbReference type="RefSeq" id="WP_183585390.1">
    <property type="nucleotide sequence ID" value="NZ_JACHCA010000001.1"/>
</dbReference>
<protein>
    <submittedName>
        <fullName evidence="3">RHS repeat-associated protein</fullName>
    </submittedName>
</protein>
<dbReference type="InterPro" id="IPR045619">
    <property type="entry name" value="DUF6443"/>
</dbReference>
<evidence type="ECO:0000256" key="1">
    <source>
        <dbReference type="SAM" id="SignalP"/>
    </source>
</evidence>
<dbReference type="EMBL" id="JACHCA010000001">
    <property type="protein sequence ID" value="MBB6126372.1"/>
    <property type="molecule type" value="Genomic_DNA"/>
</dbReference>
<organism evidence="3 4">
    <name type="scientific">Mucilaginibacter lappiensis</name>
    <dbReference type="NCBI Taxonomy" id="354630"/>
    <lineage>
        <taxon>Bacteria</taxon>
        <taxon>Pseudomonadati</taxon>
        <taxon>Bacteroidota</taxon>
        <taxon>Sphingobacteriia</taxon>
        <taxon>Sphingobacteriales</taxon>
        <taxon>Sphingobacteriaceae</taxon>
        <taxon>Mucilaginibacter</taxon>
    </lineage>
</organism>
<accession>A0A841J7N6</accession>
<feature type="domain" description="DUF6443" evidence="2">
    <location>
        <begin position="40"/>
        <end position="176"/>
    </location>
</feature>